<dbReference type="EMBL" id="OAOQ01000008">
    <property type="protein sequence ID" value="SNX71121.1"/>
    <property type="molecule type" value="Genomic_DNA"/>
</dbReference>
<reference evidence="3" key="1">
    <citation type="submission" date="2017-08" db="EMBL/GenBank/DDBJ databases">
        <authorList>
            <person name="Varghese N."/>
            <person name="Submissions S."/>
        </authorList>
    </citation>
    <scope>NUCLEOTIDE SEQUENCE [LARGE SCALE GENOMIC DNA]</scope>
    <source>
        <strain evidence="3">JA234</strain>
    </source>
</reference>
<keyword evidence="3" id="KW-1185">Reference proteome</keyword>
<sequence>MLSTLGPIWPIHVINLDRAGDRMAAISDHLDALGLRFSRMAAVDGHAVPAEIRHKLTQGAPRYKRPLTPAEIGCTLSHLLVWDRIARGPAPVAIVLEDDARLRPGAGAQLAALAAMPVDWDMLKLCHSNRTAAGAAGVSAILPRRMPPCTIGYAITRAAAAQLVMRWVPFSRPVDNQLTYWWEHGACVKIAVPALGGAAADHADTSAIAAGRVQKGGHLRRLLANLGVQAGRRIAGIRPRGRSWPDSGPVTPALPAVLALSGAEWIRTAGPQGC</sequence>
<organism evidence="2 3">
    <name type="scientific">Cereibacter ovatus</name>
    <dbReference type="NCBI Taxonomy" id="439529"/>
    <lineage>
        <taxon>Bacteria</taxon>
        <taxon>Pseudomonadati</taxon>
        <taxon>Pseudomonadota</taxon>
        <taxon>Alphaproteobacteria</taxon>
        <taxon>Rhodobacterales</taxon>
        <taxon>Paracoccaceae</taxon>
        <taxon>Cereibacter</taxon>
    </lineage>
</organism>
<proteinExistence type="predicted"/>
<dbReference type="Proteomes" id="UP000219467">
    <property type="component" value="Unassembled WGS sequence"/>
</dbReference>
<accession>A0A285CU84</accession>
<protein>
    <submittedName>
        <fullName evidence="2">Glycosyl transferase family 25</fullName>
    </submittedName>
</protein>
<feature type="domain" description="Glycosyl transferase family 25" evidence="1">
    <location>
        <begin position="10"/>
        <end position="119"/>
    </location>
</feature>
<dbReference type="AlphaFoldDB" id="A0A285CU84"/>
<name>A0A285CU84_9RHOB</name>
<keyword evidence="2" id="KW-0808">Transferase</keyword>
<dbReference type="OrthoDB" id="259382at2"/>
<evidence type="ECO:0000259" key="1">
    <source>
        <dbReference type="Pfam" id="PF01755"/>
    </source>
</evidence>
<dbReference type="GO" id="GO:0016740">
    <property type="term" value="F:transferase activity"/>
    <property type="evidence" value="ECO:0007669"/>
    <property type="project" value="UniProtKB-KW"/>
</dbReference>
<dbReference type="RefSeq" id="WP_141400055.1">
    <property type="nucleotide sequence ID" value="NZ_OAOQ01000008.1"/>
</dbReference>
<dbReference type="Pfam" id="PF01755">
    <property type="entry name" value="Glyco_transf_25"/>
    <property type="match status" value="1"/>
</dbReference>
<evidence type="ECO:0000313" key="2">
    <source>
        <dbReference type="EMBL" id="SNX71121.1"/>
    </source>
</evidence>
<evidence type="ECO:0000313" key="3">
    <source>
        <dbReference type="Proteomes" id="UP000219467"/>
    </source>
</evidence>
<dbReference type="InterPro" id="IPR002654">
    <property type="entry name" value="Glyco_trans_25"/>
</dbReference>
<gene>
    <name evidence="2" type="ORF">SAMN05878503_10874</name>
</gene>
<dbReference type="CDD" id="cd06532">
    <property type="entry name" value="Glyco_transf_25"/>
    <property type="match status" value="1"/>
</dbReference>